<organism evidence="3 4">
    <name type="scientific">Ectopseudomonas oleovorans</name>
    <name type="common">Pseudomonas oleovorans</name>
    <dbReference type="NCBI Taxonomy" id="301"/>
    <lineage>
        <taxon>Bacteria</taxon>
        <taxon>Pseudomonadati</taxon>
        <taxon>Pseudomonadota</taxon>
        <taxon>Gammaproteobacteria</taxon>
        <taxon>Pseudomonadales</taxon>
        <taxon>Pseudomonadaceae</taxon>
        <taxon>Ectopseudomonas</taxon>
    </lineage>
</organism>
<keyword evidence="1" id="KW-0812">Transmembrane</keyword>
<keyword evidence="1" id="KW-1133">Transmembrane helix</keyword>
<evidence type="ECO:0000313" key="3">
    <source>
        <dbReference type="EMBL" id="SUD50070.1"/>
    </source>
</evidence>
<evidence type="ECO:0000313" key="2">
    <source>
        <dbReference type="EMBL" id="MDH0566455.1"/>
    </source>
</evidence>
<accession>A0A061CNY9</accession>
<dbReference type="EMBL" id="JAOEET010000007">
    <property type="protein sequence ID" value="MDH0566455.1"/>
    <property type="molecule type" value="Genomic_DNA"/>
</dbReference>
<dbReference type="Proteomes" id="UP001159292">
    <property type="component" value="Unassembled WGS sequence"/>
</dbReference>
<accession>A0A379JNR1</accession>
<name>A0A061CNY9_ECTOL</name>
<feature type="transmembrane region" description="Helical" evidence="1">
    <location>
        <begin position="63"/>
        <end position="83"/>
    </location>
</feature>
<dbReference type="RefSeq" id="WP_003462686.1">
    <property type="nucleotide sequence ID" value="NZ_CAURUH010000075.1"/>
</dbReference>
<dbReference type="Proteomes" id="UP000255303">
    <property type="component" value="Unassembled WGS sequence"/>
</dbReference>
<proteinExistence type="predicted"/>
<reference evidence="2" key="2">
    <citation type="submission" date="2022-09" db="EMBL/GenBank/DDBJ databases">
        <title>Intensive care unit water sources are persistently colonized with multi-drug resistant bacteria and are the site of extensive horizontal gene transfer of antibiotic resistance genes.</title>
        <authorList>
            <person name="Diorio-Toth L."/>
        </authorList>
    </citation>
    <scope>NUCLEOTIDE SEQUENCE</scope>
    <source>
        <strain evidence="2">GD04000</strain>
    </source>
</reference>
<dbReference type="AlphaFoldDB" id="A0A061CNY9"/>
<dbReference type="EMBL" id="UGUV01000002">
    <property type="protein sequence ID" value="SUD50070.1"/>
    <property type="molecule type" value="Genomic_DNA"/>
</dbReference>
<reference evidence="3 4" key="1">
    <citation type="submission" date="2018-06" db="EMBL/GenBank/DDBJ databases">
        <authorList>
            <consortium name="Pathogen Informatics"/>
            <person name="Doyle S."/>
        </authorList>
    </citation>
    <scope>NUCLEOTIDE SEQUENCE [LARGE SCALE GENOMIC DNA]</scope>
    <source>
        <strain evidence="3 4">NCTC10692</strain>
    </source>
</reference>
<evidence type="ECO:0000256" key="1">
    <source>
        <dbReference type="SAM" id="Phobius"/>
    </source>
</evidence>
<keyword evidence="1" id="KW-0472">Membrane</keyword>
<sequence length="84" mass="9483">MIDELPPAVRQLLHANQRQAAIDLLSENLANDQKEAERRVDRYLEDNPPIRMRGAAVVRASRLNALIWLILIILMALAGLIFAL</sequence>
<evidence type="ECO:0000313" key="4">
    <source>
        <dbReference type="Proteomes" id="UP000255303"/>
    </source>
</evidence>
<gene>
    <name evidence="2" type="ORF">N7671_04115</name>
    <name evidence="3" type="ORF">NCTC10692_00458</name>
</gene>
<protein>
    <submittedName>
        <fullName evidence="3">Uncharacterized protein</fullName>
    </submittedName>
</protein>